<comment type="caution">
    <text evidence="1">The sequence shown here is derived from an EMBL/GenBank/DDBJ whole genome shotgun (WGS) entry which is preliminary data.</text>
</comment>
<dbReference type="EMBL" id="MU006106">
    <property type="protein sequence ID" value="KAF2835882.1"/>
    <property type="molecule type" value="Genomic_DNA"/>
</dbReference>
<reference evidence="1" key="1">
    <citation type="journal article" date="2020" name="Stud. Mycol.">
        <title>101 Dothideomycetes genomes: a test case for predicting lifestyles and emergence of pathogens.</title>
        <authorList>
            <person name="Haridas S."/>
            <person name="Albert R."/>
            <person name="Binder M."/>
            <person name="Bloem J."/>
            <person name="Labutti K."/>
            <person name="Salamov A."/>
            <person name="Andreopoulos B."/>
            <person name="Baker S."/>
            <person name="Barry K."/>
            <person name="Bills G."/>
            <person name="Bluhm B."/>
            <person name="Cannon C."/>
            <person name="Castanera R."/>
            <person name="Culley D."/>
            <person name="Daum C."/>
            <person name="Ezra D."/>
            <person name="Gonzalez J."/>
            <person name="Henrissat B."/>
            <person name="Kuo A."/>
            <person name="Liang C."/>
            <person name="Lipzen A."/>
            <person name="Lutzoni F."/>
            <person name="Magnuson J."/>
            <person name="Mondo S."/>
            <person name="Nolan M."/>
            <person name="Ohm R."/>
            <person name="Pangilinan J."/>
            <person name="Park H.-J."/>
            <person name="Ramirez L."/>
            <person name="Alfaro M."/>
            <person name="Sun H."/>
            <person name="Tritt A."/>
            <person name="Yoshinaga Y."/>
            <person name="Zwiers L.-H."/>
            <person name="Turgeon B."/>
            <person name="Goodwin S."/>
            <person name="Spatafora J."/>
            <person name="Crous P."/>
            <person name="Grigoriev I."/>
        </authorList>
    </citation>
    <scope>NUCLEOTIDE SEQUENCE</scope>
    <source>
        <strain evidence="1">CBS 101060</strain>
    </source>
</reference>
<evidence type="ECO:0000313" key="1">
    <source>
        <dbReference type="EMBL" id="KAF2835882.1"/>
    </source>
</evidence>
<sequence>MPPYKQLTQEDVDHFLHHGYIKIPACFTQSQADAVTANLWTRLGMDPHDKTTWTTERTNMPFHTSFSAATFAPKAWAAICDLLGGEDKISPEFAEWRDALIVNLGTAEQEQEGVPETEEQRQESMRNLEGWHVDGDFFVHFLDSAEQGLLVIPLFTDIVSGGGGTAICPEGIAKVAKHLEKHPEGVSPRMSLKRDPEFAREKDLRWFCEVARSCSGFVEATGKVGDVYLLHPLMLHSASKNPLRRVRVITNPPVSLRENFNFDREDGNYSLVERKTLNALGKDRLAGWKIKGGRQRIVPERVRIMEEMKKKELERLEKLKGVQVSEQEIVA</sequence>
<keyword evidence="2" id="KW-1185">Reference proteome</keyword>
<dbReference type="AlphaFoldDB" id="A0A9P4S5Y2"/>
<accession>A0A9P4S5Y2</accession>
<dbReference type="Proteomes" id="UP000799429">
    <property type="component" value="Unassembled WGS sequence"/>
</dbReference>
<organism evidence="1 2">
    <name type="scientific">Patellaria atrata CBS 101060</name>
    <dbReference type="NCBI Taxonomy" id="1346257"/>
    <lineage>
        <taxon>Eukaryota</taxon>
        <taxon>Fungi</taxon>
        <taxon>Dikarya</taxon>
        <taxon>Ascomycota</taxon>
        <taxon>Pezizomycotina</taxon>
        <taxon>Dothideomycetes</taxon>
        <taxon>Dothideomycetes incertae sedis</taxon>
        <taxon>Patellariales</taxon>
        <taxon>Patellariaceae</taxon>
        <taxon>Patellaria</taxon>
    </lineage>
</organism>
<name>A0A9P4S5Y2_9PEZI</name>
<evidence type="ECO:0000313" key="2">
    <source>
        <dbReference type="Proteomes" id="UP000799429"/>
    </source>
</evidence>
<proteinExistence type="predicted"/>
<dbReference type="Gene3D" id="2.60.120.620">
    <property type="entry name" value="q2cbj1_9rhob like domain"/>
    <property type="match status" value="1"/>
</dbReference>
<gene>
    <name evidence="1" type="ORF">M501DRAFT_940996</name>
</gene>
<evidence type="ECO:0008006" key="3">
    <source>
        <dbReference type="Google" id="ProtNLM"/>
    </source>
</evidence>
<dbReference type="SUPFAM" id="SSF51197">
    <property type="entry name" value="Clavaminate synthase-like"/>
    <property type="match status" value="1"/>
</dbReference>
<protein>
    <recommendedName>
        <fullName evidence="3">Phytanoyl-CoA dioxygenase</fullName>
    </recommendedName>
</protein>
<dbReference type="OrthoDB" id="4664297at2759"/>